<dbReference type="Gene3D" id="1.20.1280.50">
    <property type="match status" value="1"/>
</dbReference>
<dbReference type="PROSITE" id="PS50181">
    <property type="entry name" value="FBOX"/>
    <property type="match status" value="1"/>
</dbReference>
<proteinExistence type="predicted"/>
<dbReference type="SUPFAM" id="SSF81383">
    <property type="entry name" value="F-box domain"/>
    <property type="match status" value="1"/>
</dbReference>
<dbReference type="Pfam" id="PF12937">
    <property type="entry name" value="F-box-like"/>
    <property type="match status" value="1"/>
</dbReference>
<evidence type="ECO:0000259" key="1">
    <source>
        <dbReference type="PROSITE" id="PS50181"/>
    </source>
</evidence>
<sequence length="511" mass="59148">MAFCITALPLEATACVLDYLNHIDLYQLMRVSKAFHEIIEPRIWTDIELHRSPWHEYYQYETEYDYEAILRRNKARNYFATTNDKCGTMHTSYSPRHQRSYFRRRDPYFELKAMKLLKTFDEGAILYANERCARLAERIQSLCMTLSVDSYYGPPSQILNQCWSIISRFKNLESLELIAGWPNHRGEVREGWTRNSMSFSPRGDCAPLTKIRKLHLRGYIPQDFARFVCQSAACINDLELALLDRPVCSKGMLDPITDVWKGSPRENNAELLKGVSETEQENFDDYWEAFLRPLAALHETDIPEQFSSLRSLTLRRPAEARGRGDPRPGCYVSVPSDKRILSEWARLIRASRSTVEHLVLEQRPMADDREPAGTDNADFMALYAYGPGFSRFVEYVLPTLLEDADWPALKSIRLYGFDPLGYVRKVCERVDPDETLDDDYGDGPPYDYTEHDQERARLISEHCLLPMLQERFKPLGVNVDSVLGRRMLFDPFTGIVQWGDGFGATHPKEED</sequence>
<dbReference type="Proteomes" id="UP001316803">
    <property type="component" value="Unassembled WGS sequence"/>
</dbReference>
<reference evidence="2 3" key="1">
    <citation type="submission" date="2022-12" db="EMBL/GenBank/DDBJ databases">
        <title>Genomic features and morphological characterization of a novel Knufia sp. strain isolated from spacecraft assembly facility.</title>
        <authorList>
            <person name="Teixeira M."/>
            <person name="Chander A.M."/>
            <person name="Stajich J.E."/>
            <person name="Venkateswaran K."/>
        </authorList>
    </citation>
    <scope>NUCLEOTIDE SEQUENCE [LARGE SCALE GENOMIC DNA]</scope>
    <source>
        <strain evidence="2 3">FJI-L2-BK-P2</strain>
    </source>
</reference>
<keyword evidence="3" id="KW-1185">Reference proteome</keyword>
<dbReference type="AlphaFoldDB" id="A0AAN8EYY8"/>
<dbReference type="InterPro" id="IPR001810">
    <property type="entry name" value="F-box_dom"/>
</dbReference>
<evidence type="ECO:0000313" key="3">
    <source>
        <dbReference type="Proteomes" id="UP001316803"/>
    </source>
</evidence>
<name>A0AAN8EYY8_9EURO</name>
<comment type="caution">
    <text evidence="2">The sequence shown here is derived from an EMBL/GenBank/DDBJ whole genome shotgun (WGS) entry which is preliminary data.</text>
</comment>
<dbReference type="InterPro" id="IPR036047">
    <property type="entry name" value="F-box-like_dom_sf"/>
</dbReference>
<organism evidence="2 3">
    <name type="scientific">Knufia fluminis</name>
    <dbReference type="NCBI Taxonomy" id="191047"/>
    <lineage>
        <taxon>Eukaryota</taxon>
        <taxon>Fungi</taxon>
        <taxon>Dikarya</taxon>
        <taxon>Ascomycota</taxon>
        <taxon>Pezizomycotina</taxon>
        <taxon>Eurotiomycetes</taxon>
        <taxon>Chaetothyriomycetidae</taxon>
        <taxon>Chaetothyriales</taxon>
        <taxon>Trichomeriaceae</taxon>
        <taxon>Knufia</taxon>
    </lineage>
</organism>
<protein>
    <recommendedName>
        <fullName evidence="1">F-box domain-containing protein</fullName>
    </recommendedName>
</protein>
<gene>
    <name evidence="2" type="ORF">OHC33_004720</name>
</gene>
<feature type="domain" description="F-box" evidence="1">
    <location>
        <begin position="2"/>
        <end position="47"/>
    </location>
</feature>
<evidence type="ECO:0000313" key="2">
    <source>
        <dbReference type="EMBL" id="KAK5954148.1"/>
    </source>
</evidence>
<dbReference type="EMBL" id="JAKLMC020000009">
    <property type="protein sequence ID" value="KAK5954148.1"/>
    <property type="molecule type" value="Genomic_DNA"/>
</dbReference>
<accession>A0AAN8EYY8</accession>